<dbReference type="EnsemblMetazoa" id="AATE007354-RA">
    <property type="protein sequence ID" value="AATE007354-PA.1"/>
    <property type="gene ID" value="AATE007354"/>
</dbReference>
<evidence type="ECO:0008006" key="2">
    <source>
        <dbReference type="Google" id="ProtNLM"/>
    </source>
</evidence>
<name>A0A182IXF7_ANOAO</name>
<dbReference type="AlphaFoldDB" id="A0A182IXF7"/>
<dbReference type="InterPro" id="IPR013083">
    <property type="entry name" value="Znf_RING/FYVE/PHD"/>
</dbReference>
<dbReference type="VEuPathDB" id="VectorBase:AATE007354"/>
<evidence type="ECO:0000313" key="1">
    <source>
        <dbReference type="EnsemblMetazoa" id="AATE007354-PA.1"/>
    </source>
</evidence>
<dbReference type="InterPro" id="IPR011011">
    <property type="entry name" value="Znf_FYVE_PHD"/>
</dbReference>
<proteinExistence type="predicted"/>
<dbReference type="STRING" id="41427.A0A182IXF7"/>
<protein>
    <recommendedName>
        <fullName evidence="2">PHD-type domain-containing protein</fullName>
    </recommendedName>
</protein>
<dbReference type="SUPFAM" id="SSF57903">
    <property type="entry name" value="FYVE/PHD zinc finger"/>
    <property type="match status" value="1"/>
</dbReference>
<dbReference type="InterPro" id="IPR051188">
    <property type="entry name" value="PHD-type_Zinc_Finger"/>
</dbReference>
<accession>A0A182IXF7</accession>
<dbReference type="Gene3D" id="3.30.40.10">
    <property type="entry name" value="Zinc/RING finger domain, C3HC4 (zinc finger)"/>
    <property type="match status" value="2"/>
</dbReference>
<dbReference type="Pfam" id="PF13771">
    <property type="entry name" value="zf-HC5HC2H"/>
    <property type="match status" value="1"/>
</dbReference>
<sequence length="312" mass="35470">MESQTALNFSYCSDPKFNLNVLKKNTEEKCDICLLVEFKPVRYGEFIVKKYKSTETLRCHYFCLLSATCIPQRGQPSAGITGFLIRDIIDSFREFRDKRCVYCCHPSAAIKCRHEGCDRWFHYICGYKNACLTQFCGAHNSFCDQHLPEEYANPPETKHVACEICFEPLPWATDAKYSPVAIVKTCRDDECPPGLMHRECVQQFAFSAGYHFKCPCCFSKKYIKNAQQHGIFVPSRDASWEREPGAFKDLHKRSCTAADCSLASTKAANDVSKMVGCSVCGGQLMHKVCTQLEDPFTYLCKACKDESFIKLL</sequence>
<dbReference type="GO" id="GO:0005634">
    <property type="term" value="C:nucleus"/>
    <property type="evidence" value="ECO:0007669"/>
    <property type="project" value="TreeGrafter"/>
</dbReference>
<organism evidence="1">
    <name type="scientific">Anopheles atroparvus</name>
    <name type="common">European mosquito</name>
    <dbReference type="NCBI Taxonomy" id="41427"/>
    <lineage>
        <taxon>Eukaryota</taxon>
        <taxon>Metazoa</taxon>
        <taxon>Ecdysozoa</taxon>
        <taxon>Arthropoda</taxon>
        <taxon>Hexapoda</taxon>
        <taxon>Insecta</taxon>
        <taxon>Pterygota</taxon>
        <taxon>Neoptera</taxon>
        <taxon>Endopterygota</taxon>
        <taxon>Diptera</taxon>
        <taxon>Nematocera</taxon>
        <taxon>Culicoidea</taxon>
        <taxon>Culicidae</taxon>
        <taxon>Anophelinae</taxon>
        <taxon>Anopheles</taxon>
    </lineage>
</organism>
<reference evidence="1" key="1">
    <citation type="submission" date="2022-08" db="UniProtKB">
        <authorList>
            <consortium name="EnsemblMetazoa"/>
        </authorList>
    </citation>
    <scope>IDENTIFICATION</scope>
    <source>
        <strain evidence="1">EBRO</strain>
    </source>
</reference>
<dbReference type="PANTHER" id="PTHR12420">
    <property type="entry name" value="PHD FINGER PROTEIN"/>
    <property type="match status" value="1"/>
</dbReference>
<dbReference type="PANTHER" id="PTHR12420:SF42">
    <property type="entry name" value="G2_M PHASE-SPECIFIC E3 UBIQUITIN-PROTEIN LIGASE"/>
    <property type="match status" value="1"/>
</dbReference>